<dbReference type="AlphaFoldDB" id="T0Q5I5"/>
<keyword evidence="1" id="KW-0175">Coiled coil</keyword>
<organism evidence="2 3">
    <name type="scientific">Saprolegnia diclina (strain VS20)</name>
    <dbReference type="NCBI Taxonomy" id="1156394"/>
    <lineage>
        <taxon>Eukaryota</taxon>
        <taxon>Sar</taxon>
        <taxon>Stramenopiles</taxon>
        <taxon>Oomycota</taxon>
        <taxon>Saprolegniomycetes</taxon>
        <taxon>Saprolegniales</taxon>
        <taxon>Saprolegniaceae</taxon>
        <taxon>Saprolegnia</taxon>
    </lineage>
</organism>
<dbReference type="InParanoid" id="T0Q5I5"/>
<accession>T0Q5I5</accession>
<proteinExistence type="predicted"/>
<dbReference type="GeneID" id="19953133"/>
<dbReference type="RefSeq" id="XP_008616700.1">
    <property type="nucleotide sequence ID" value="XM_008618478.1"/>
</dbReference>
<keyword evidence="3" id="KW-1185">Reference proteome</keyword>
<reference evidence="2 3" key="1">
    <citation type="submission" date="2012-04" db="EMBL/GenBank/DDBJ databases">
        <title>The Genome Sequence of Saprolegnia declina VS20.</title>
        <authorList>
            <consortium name="The Broad Institute Genome Sequencing Platform"/>
            <person name="Russ C."/>
            <person name="Nusbaum C."/>
            <person name="Tyler B."/>
            <person name="van West P."/>
            <person name="Dieguez-Uribeondo J."/>
            <person name="de Bruijn I."/>
            <person name="Tripathy S."/>
            <person name="Jiang R."/>
            <person name="Young S.K."/>
            <person name="Zeng Q."/>
            <person name="Gargeya S."/>
            <person name="Fitzgerald M."/>
            <person name="Haas B."/>
            <person name="Abouelleil A."/>
            <person name="Alvarado L."/>
            <person name="Arachchi H.M."/>
            <person name="Berlin A."/>
            <person name="Chapman S.B."/>
            <person name="Goldberg J."/>
            <person name="Griggs A."/>
            <person name="Gujja S."/>
            <person name="Hansen M."/>
            <person name="Howarth C."/>
            <person name="Imamovic A."/>
            <person name="Larimer J."/>
            <person name="McCowen C."/>
            <person name="Montmayeur A."/>
            <person name="Murphy C."/>
            <person name="Neiman D."/>
            <person name="Pearson M."/>
            <person name="Priest M."/>
            <person name="Roberts A."/>
            <person name="Saif S."/>
            <person name="Shea T."/>
            <person name="Sisk P."/>
            <person name="Sykes S."/>
            <person name="Wortman J."/>
            <person name="Nusbaum C."/>
            <person name="Birren B."/>
        </authorList>
    </citation>
    <scope>NUCLEOTIDE SEQUENCE [LARGE SCALE GENOMIC DNA]</scope>
    <source>
        <strain evidence="2 3">VS20</strain>
    </source>
</reference>
<name>T0Q5I5_SAPDV</name>
<evidence type="ECO:0008006" key="4">
    <source>
        <dbReference type="Google" id="ProtNLM"/>
    </source>
</evidence>
<gene>
    <name evidence="2" type="ORF">SDRG_12406</name>
</gene>
<dbReference type="EMBL" id="JH767180">
    <property type="protein sequence ID" value="EQC29861.1"/>
    <property type="molecule type" value="Genomic_DNA"/>
</dbReference>
<sequence>MPASEFVFFMEARVEHQRLRNRLKQKRHRDRFTTERKELLSQLAELRDVVAKLATRLPASAPMSTSCLPWKDVAAGLAQANAESRLTLQVLRDATASMQNLACTLATWVGQSVPSPLQLDDNPLRGLTTLTLPADPEARKRGLDWYSQHLLFNTDRMLQLSGFPSTGTLHDVLVTDDAESGLSDILGRIQIEYNLPLHKTYSALADKIWAELRGDTHVSMSEFLDTETTAAIDPKMLYRRTPLGPKESNYYVCREFASDDRIVFLFGNFSQDVLHPINHMWRPRLFWYVLERVAPNQTRVRTMLYNGPKVVHGKIMTWRDDLLRIEQFAKCNVATSTTSHAFARYQHLVVEHGWQAFLDSVLGVIALPPESTVPTRSHLNTLCNRPAADKA</sequence>
<dbReference type="VEuPathDB" id="FungiDB:SDRG_12406"/>
<protein>
    <recommendedName>
        <fullName evidence="4">BZIP domain-containing protein</fullName>
    </recommendedName>
</protein>
<evidence type="ECO:0000313" key="2">
    <source>
        <dbReference type="EMBL" id="EQC29861.1"/>
    </source>
</evidence>
<dbReference type="CDD" id="cd14686">
    <property type="entry name" value="bZIP"/>
    <property type="match status" value="1"/>
</dbReference>
<dbReference type="OrthoDB" id="10290076at2759"/>
<feature type="coiled-coil region" evidence="1">
    <location>
        <begin position="9"/>
        <end position="56"/>
    </location>
</feature>
<dbReference type="Proteomes" id="UP000030762">
    <property type="component" value="Unassembled WGS sequence"/>
</dbReference>
<evidence type="ECO:0000256" key="1">
    <source>
        <dbReference type="SAM" id="Coils"/>
    </source>
</evidence>
<evidence type="ECO:0000313" key="3">
    <source>
        <dbReference type="Proteomes" id="UP000030762"/>
    </source>
</evidence>